<sequence>MPVTVAIPNRKVSAWKKPKAENSSKLLLTASSEEAYGCKKIIRSSFSIDGSLKENHVTGSRNGLVWSSFYAYSNHHHLTIRPEDVWFAIVTQLRAYINTNSEKMREYFVSHDDQKKLEVIEIGTLHTANYGRFAQRMTLEIANNIKDPSLREWVLPSFSTTTDNDRIVGSVLLMGALQKYFSYGCSLRCGIPSVTLLGEVSDYDDIFKRLDRLDEMGDEPTHFAKLLRPILRNMILSFTRPSDSAVHTFWNQIADMHCMSGPSKMTGWITAFCYWDDKGKVQRPSQRSCTLEGLVYPYINTDNIPCGFVTVPVEVDDNGTVYNCKMLAGFLGIQALPGLEGYTPAVEERKNGVEVEQDEKKTGIKPVTGWMIYEFAERKGPSRRRPR</sequence>
<gene>
    <name evidence="1" type="ORF">FOC1_g10003960</name>
</gene>
<protein>
    <submittedName>
        <fullName evidence="1">Uncharacterized protein</fullName>
    </submittedName>
</protein>
<dbReference type="PANTHER" id="PTHR31252:SF11">
    <property type="entry name" value="DUF4419 DOMAIN-CONTAINING PROTEIN"/>
    <property type="match status" value="1"/>
</dbReference>
<name>N4USA9_FUSC1</name>
<dbReference type="AlphaFoldDB" id="N4USA9"/>
<reference evidence="2" key="1">
    <citation type="submission" date="2012-09" db="EMBL/GenBank/DDBJ databases">
        <title>Genome sequencing and comparative transcriptomics of race 1 and race 4 of banana pathogen: Fusarium oxysporum f. sp. cubense.</title>
        <authorList>
            <person name="Fang X."/>
            <person name="Huang J."/>
        </authorList>
    </citation>
    <scope>NUCLEOTIDE SEQUENCE [LARGE SCALE GENOMIC DNA]</scope>
    <source>
        <strain evidence="2">race 1</strain>
    </source>
</reference>
<evidence type="ECO:0000313" key="2">
    <source>
        <dbReference type="Proteomes" id="UP000016928"/>
    </source>
</evidence>
<dbReference type="HOGENOM" id="CLU_037155_2_0_1"/>
<dbReference type="Pfam" id="PF14388">
    <property type="entry name" value="DUF4419"/>
    <property type="match status" value="1"/>
</dbReference>
<dbReference type="OMA" id="NASSHIM"/>
<accession>N4USA9</accession>
<organism evidence="1 2">
    <name type="scientific">Fusarium oxysporum f. sp. cubense (strain race 1)</name>
    <name type="common">Panama disease fungus</name>
    <dbReference type="NCBI Taxonomy" id="1229664"/>
    <lineage>
        <taxon>Eukaryota</taxon>
        <taxon>Fungi</taxon>
        <taxon>Dikarya</taxon>
        <taxon>Ascomycota</taxon>
        <taxon>Pezizomycotina</taxon>
        <taxon>Sordariomycetes</taxon>
        <taxon>Hypocreomycetidae</taxon>
        <taxon>Hypocreales</taxon>
        <taxon>Nectriaceae</taxon>
        <taxon>Fusarium</taxon>
        <taxon>Fusarium oxysporum species complex</taxon>
    </lineage>
</organism>
<dbReference type="OrthoDB" id="9978173at2759"/>
<dbReference type="InterPro" id="IPR025533">
    <property type="entry name" value="DUF4419"/>
</dbReference>
<dbReference type="VEuPathDB" id="FungiDB:FOC1_g10003960"/>
<dbReference type="EMBL" id="KB730137">
    <property type="protein sequence ID" value="ENH71716.1"/>
    <property type="molecule type" value="Genomic_DNA"/>
</dbReference>
<evidence type="ECO:0000313" key="1">
    <source>
        <dbReference type="EMBL" id="ENH71716.1"/>
    </source>
</evidence>
<dbReference type="PANTHER" id="PTHR31252">
    <property type="entry name" value="DUF4419 DOMAIN-CONTAINING PROTEIN"/>
    <property type="match status" value="1"/>
</dbReference>
<dbReference type="Proteomes" id="UP000016928">
    <property type="component" value="Unassembled WGS sequence"/>
</dbReference>
<reference evidence="2" key="2">
    <citation type="journal article" date="2014" name="PLoS ONE">
        <title>Genome and Transcriptome Analysis of the Fungal Pathogen Fusarium oxysporum f. sp. cubense Causing Banana Vascular Wilt Disease.</title>
        <authorList>
            <person name="Guo L."/>
            <person name="Han L."/>
            <person name="Yang L."/>
            <person name="Zeng H."/>
            <person name="Fan D."/>
            <person name="Zhu Y."/>
            <person name="Feng Y."/>
            <person name="Wang G."/>
            <person name="Peng C."/>
            <person name="Jiang X."/>
            <person name="Zhou D."/>
            <person name="Ni P."/>
            <person name="Liang C."/>
            <person name="Liu L."/>
            <person name="Wang J."/>
            <person name="Mao C."/>
            <person name="Fang X."/>
            <person name="Peng M."/>
            <person name="Huang J."/>
        </authorList>
    </citation>
    <scope>NUCLEOTIDE SEQUENCE [LARGE SCALE GENOMIC DNA]</scope>
    <source>
        <strain evidence="2">race 1</strain>
    </source>
</reference>
<proteinExistence type="predicted"/>